<dbReference type="InterPro" id="IPR016040">
    <property type="entry name" value="NAD(P)-bd_dom"/>
</dbReference>
<feature type="domain" description="NAD(P)-binding" evidence="2">
    <location>
        <begin position="8"/>
        <end position="180"/>
    </location>
</feature>
<organism evidence="3 4">
    <name type="scientific">Actinacidiphila polyblastidii</name>
    <dbReference type="NCBI Taxonomy" id="3110430"/>
    <lineage>
        <taxon>Bacteria</taxon>
        <taxon>Bacillati</taxon>
        <taxon>Actinomycetota</taxon>
        <taxon>Actinomycetes</taxon>
        <taxon>Kitasatosporales</taxon>
        <taxon>Streptomycetaceae</taxon>
        <taxon>Actinacidiphila</taxon>
    </lineage>
</organism>
<evidence type="ECO:0000313" key="4">
    <source>
        <dbReference type="Proteomes" id="UP001344658"/>
    </source>
</evidence>
<proteinExistence type="predicted"/>
<evidence type="ECO:0000256" key="1">
    <source>
        <dbReference type="SAM" id="MobiDB-lite"/>
    </source>
</evidence>
<dbReference type="Gene3D" id="3.40.50.720">
    <property type="entry name" value="NAD(P)-binding Rossmann-like Domain"/>
    <property type="match status" value="1"/>
</dbReference>
<dbReference type="PANTHER" id="PTHR43162">
    <property type="match status" value="1"/>
</dbReference>
<evidence type="ECO:0000313" key="3">
    <source>
        <dbReference type="EMBL" id="MEE4542288.1"/>
    </source>
</evidence>
<feature type="region of interest" description="Disordered" evidence="1">
    <location>
        <begin position="276"/>
        <end position="305"/>
    </location>
</feature>
<dbReference type="PANTHER" id="PTHR43162:SF1">
    <property type="entry name" value="PRESTALK A DIFFERENTIATION PROTEIN A"/>
    <property type="match status" value="1"/>
</dbReference>
<dbReference type="InterPro" id="IPR036291">
    <property type="entry name" value="NAD(P)-bd_dom_sf"/>
</dbReference>
<keyword evidence="4" id="KW-1185">Reference proteome</keyword>
<feature type="compositionally biased region" description="Low complexity" evidence="1">
    <location>
        <begin position="284"/>
        <end position="296"/>
    </location>
</feature>
<gene>
    <name evidence="3" type="ORF">V2S66_09985</name>
</gene>
<dbReference type="EMBL" id="JAZEWV010000006">
    <property type="protein sequence ID" value="MEE4542288.1"/>
    <property type="molecule type" value="Genomic_DNA"/>
</dbReference>
<dbReference type="Pfam" id="PF13460">
    <property type="entry name" value="NAD_binding_10"/>
    <property type="match status" value="1"/>
</dbReference>
<dbReference type="RefSeq" id="WP_330794222.1">
    <property type="nucleotide sequence ID" value="NZ_JAZEWV010000006.1"/>
</dbReference>
<comment type="caution">
    <text evidence="3">The sequence shown here is derived from an EMBL/GenBank/DDBJ whole genome shotgun (WGS) entry which is preliminary data.</text>
</comment>
<reference evidence="3 4" key="1">
    <citation type="submission" date="2023-12" db="EMBL/GenBank/DDBJ databases">
        <title>Streptomyces sp. V4-01.</title>
        <authorList>
            <person name="Somphong A."/>
            <person name="Phongsopitanun W."/>
        </authorList>
    </citation>
    <scope>NUCLEOTIDE SEQUENCE [LARGE SCALE GENOMIC DNA]</scope>
    <source>
        <strain evidence="3 4">V4-01</strain>
    </source>
</reference>
<dbReference type="SUPFAM" id="SSF51735">
    <property type="entry name" value="NAD(P)-binding Rossmann-fold domains"/>
    <property type="match status" value="1"/>
</dbReference>
<sequence>MTTALITGSRGRVARALTDLLRAAGHDVRAGSRSPEDLDPPPGVAVAALDLGRPEQFPAALDGVDAVFLYAHAARIAEFTAAAEAAGVRHVVLLSSSAVLAPGAGHDPLARHHAEVEAALAASALTSTVLRPGAFAGNALRWARSIRASGTVALPYPHAHSDPLHEADLAEAAFAALTDPAPRGGTHHLTGPQSLTFAEQLAVLGRATAREVRAVPVTPAAWRAEAAVHMPGEVADALLAFWRRHDGAPVPLTGTLERMTGRPPRTFAAWAGEHAERFAPAEPAATGSGSAAGAGISRDRRARGR</sequence>
<evidence type="ECO:0000259" key="2">
    <source>
        <dbReference type="Pfam" id="PF13460"/>
    </source>
</evidence>
<protein>
    <submittedName>
        <fullName evidence="3">NAD(P)H-binding protein</fullName>
    </submittedName>
</protein>
<dbReference type="InterPro" id="IPR051604">
    <property type="entry name" value="Ergot_Alk_Oxidoreductase"/>
</dbReference>
<name>A0ABU7P902_9ACTN</name>
<accession>A0ABU7P902</accession>
<dbReference type="Proteomes" id="UP001344658">
    <property type="component" value="Unassembled WGS sequence"/>
</dbReference>